<gene>
    <name evidence="6" type="ORF">MUN82_09900</name>
</gene>
<feature type="chain" id="PRO_5035946606" evidence="1">
    <location>
        <begin position="21"/>
        <end position="800"/>
    </location>
</feature>
<feature type="domain" description="Non-reducing end beta-L-arabinofuranosidase-like GH127 C-terminal" evidence="5">
    <location>
        <begin position="542"/>
        <end position="647"/>
    </location>
</feature>
<dbReference type="Gene3D" id="2.60.120.260">
    <property type="entry name" value="Galactose-binding domain-like"/>
    <property type="match status" value="1"/>
</dbReference>
<proteinExistence type="predicted"/>
<feature type="domain" description="F5/8 type C" evidence="2">
    <location>
        <begin position="667"/>
        <end position="790"/>
    </location>
</feature>
<dbReference type="InterPro" id="IPR008979">
    <property type="entry name" value="Galactose-bd-like_sf"/>
</dbReference>
<feature type="signal peptide" evidence="1">
    <location>
        <begin position="1"/>
        <end position="20"/>
    </location>
</feature>
<evidence type="ECO:0000256" key="1">
    <source>
        <dbReference type="SAM" id="SignalP"/>
    </source>
</evidence>
<reference evidence="6 7" key="1">
    <citation type="submission" date="2022-04" db="EMBL/GenBank/DDBJ databases">
        <title>Hymenobacter sp. isolated from the air.</title>
        <authorList>
            <person name="Won M."/>
            <person name="Lee C.-M."/>
            <person name="Woen H.-Y."/>
            <person name="Kwon S.-W."/>
        </authorList>
    </citation>
    <scope>NUCLEOTIDE SEQUENCE [LARGE SCALE GENOMIC DNA]</scope>
    <source>
        <strain evidence="7">5413 J-13</strain>
    </source>
</reference>
<protein>
    <submittedName>
        <fullName evidence="6">Glycoside hydrolase family 127 protein</fullName>
    </submittedName>
</protein>
<keyword evidence="1" id="KW-0732">Signal</keyword>
<keyword evidence="6" id="KW-0378">Hydrolase</keyword>
<evidence type="ECO:0000313" key="6">
    <source>
        <dbReference type="EMBL" id="UOR07391.1"/>
    </source>
</evidence>
<dbReference type="InterPro" id="IPR049174">
    <property type="entry name" value="Beta-AFase-like"/>
</dbReference>
<dbReference type="RefSeq" id="WP_245097100.1">
    <property type="nucleotide sequence ID" value="NZ_CP095053.1"/>
</dbReference>
<dbReference type="Pfam" id="PF07944">
    <property type="entry name" value="Beta-AFase-like_GH127_cat"/>
    <property type="match status" value="1"/>
</dbReference>
<dbReference type="Pfam" id="PF20737">
    <property type="entry name" value="Glyco_hydro127C"/>
    <property type="match status" value="1"/>
</dbReference>
<dbReference type="AlphaFoldDB" id="A0A8T9T173"/>
<feature type="domain" description="Non-reducing end beta-L-arabinofuranosidase-like GH127 middle" evidence="4">
    <location>
        <begin position="427"/>
        <end position="538"/>
    </location>
</feature>
<evidence type="ECO:0000259" key="2">
    <source>
        <dbReference type="Pfam" id="PF00754"/>
    </source>
</evidence>
<dbReference type="InterPro" id="IPR049049">
    <property type="entry name" value="Beta-AFase-like_GH127_C"/>
</dbReference>
<sequence>MRPSFTFSLLFLGLASAASAQKVAPPRDYPIQPVAFTQVHVHDQFWAPKMQTNADVTIPHTMQQCRQDGHLDNFRRAAGELPGDKLTQFPFDDTDVYKVIEGASYAMQVKKNPRMEAYVDSLITLIGKAQEPDGYLYTFRTVKTAKPHEWIGTKRWEKEEDLSHELYNAGHLYEAAVAHYQATGKRTLLDIALKNADLLVHDFGPGKVEVYPGHQVVEIGLAKLYRVTGKQQYLDLAKFFLDVRGPKGNDYNQAAKRVVDQDAAVGHAVRATYMYSAMADVAALTGDPSYLKAIDAIWEDVVNHKLYITGGIGATGNGEAFGKSFELPNMSAYAETCASIANVYWNNRMFLLHGDAKYIDVLERTLYNGLIAGVSLSGDHFFYPNPLASMGQHQRGSWFACACCISNMTRFMASVPGYVYAQNADNLYVNLFMTSTSDVQLPSGKVSIEQKTNYPWDGQIDLAVNPQKRQEFALRVRIPGWAQQQPTPGNLYKFMDAAPQPITLSINGKPVQYTLDHGYAVLKRRWQKGDHVTLALPMTTKKVVANAQVKDDQGKFALQRGPVVYCLEGPDNANGLVQNIVVDQKAPVEVAYQDNLLNGINVLTAAGSSSRRQLNSAELLTSPQTVKAIPYYAWANRGPSDMTVWVPYEASASKPQPAPTIASRSKASSSLKSAKTLKALADQYDPIDSKDANYPYLHWWPKKNTTEFVQYDFAEPATVSESKVYWFDDGPWGGCRIPASYKVYYQKDGQWVPVKNTTPYAIAKDQYNTVQFEPVRTTALKLEVQLPADNATGIHEWMVK</sequence>
<dbReference type="InterPro" id="IPR012878">
    <property type="entry name" value="Beta-AFase-like_GH127_cat"/>
</dbReference>
<dbReference type="Pfam" id="PF00754">
    <property type="entry name" value="F5_F8_type_C"/>
    <property type="match status" value="1"/>
</dbReference>
<dbReference type="Pfam" id="PF20736">
    <property type="entry name" value="Glyco_hydro127M"/>
    <property type="match status" value="1"/>
</dbReference>
<organism evidence="6 7">
    <name type="scientific">Hymenobacter aerilatus</name>
    <dbReference type="NCBI Taxonomy" id="2932251"/>
    <lineage>
        <taxon>Bacteria</taxon>
        <taxon>Pseudomonadati</taxon>
        <taxon>Bacteroidota</taxon>
        <taxon>Cytophagia</taxon>
        <taxon>Cytophagales</taxon>
        <taxon>Hymenobacteraceae</taxon>
        <taxon>Hymenobacter</taxon>
    </lineage>
</organism>
<dbReference type="InterPro" id="IPR008928">
    <property type="entry name" value="6-hairpin_glycosidase_sf"/>
</dbReference>
<dbReference type="GO" id="GO:0005975">
    <property type="term" value="P:carbohydrate metabolic process"/>
    <property type="evidence" value="ECO:0007669"/>
    <property type="project" value="InterPro"/>
</dbReference>
<dbReference type="KEGG" id="haei:MUN82_09900"/>
<dbReference type="InterPro" id="IPR000421">
    <property type="entry name" value="FA58C"/>
</dbReference>
<dbReference type="SUPFAM" id="SSF48208">
    <property type="entry name" value="Six-hairpin glycosidases"/>
    <property type="match status" value="1"/>
</dbReference>
<accession>A0A8T9T173</accession>
<evidence type="ECO:0000259" key="3">
    <source>
        <dbReference type="Pfam" id="PF07944"/>
    </source>
</evidence>
<evidence type="ECO:0000259" key="4">
    <source>
        <dbReference type="Pfam" id="PF20736"/>
    </source>
</evidence>
<dbReference type="PANTHER" id="PTHR43465:SF2">
    <property type="entry name" value="DUF1680 DOMAIN PROTEIN (AFU_ORTHOLOGUE AFUA_1G08910)"/>
    <property type="match status" value="1"/>
</dbReference>
<dbReference type="Proteomes" id="UP000829925">
    <property type="component" value="Chromosome"/>
</dbReference>
<evidence type="ECO:0000313" key="7">
    <source>
        <dbReference type="Proteomes" id="UP000829925"/>
    </source>
</evidence>
<dbReference type="InterPro" id="IPR049046">
    <property type="entry name" value="Beta-AFase-like_GH127_middle"/>
</dbReference>
<dbReference type="SUPFAM" id="SSF49785">
    <property type="entry name" value="Galactose-binding domain-like"/>
    <property type="match status" value="1"/>
</dbReference>
<name>A0A8T9T173_9BACT</name>
<keyword evidence="7" id="KW-1185">Reference proteome</keyword>
<evidence type="ECO:0000259" key="5">
    <source>
        <dbReference type="Pfam" id="PF20737"/>
    </source>
</evidence>
<dbReference type="GO" id="GO:0016787">
    <property type="term" value="F:hydrolase activity"/>
    <property type="evidence" value="ECO:0007669"/>
    <property type="project" value="UniProtKB-KW"/>
</dbReference>
<dbReference type="EMBL" id="CP095053">
    <property type="protein sequence ID" value="UOR07391.1"/>
    <property type="molecule type" value="Genomic_DNA"/>
</dbReference>
<dbReference type="PANTHER" id="PTHR43465">
    <property type="entry name" value="DUF1680 DOMAIN PROTEIN (AFU_ORTHOLOGUE AFUA_1G08910)"/>
    <property type="match status" value="1"/>
</dbReference>
<feature type="domain" description="Non-reducing end beta-L-arabinofuranosidase-like GH127 catalytic" evidence="3">
    <location>
        <begin position="38"/>
        <end position="416"/>
    </location>
</feature>